<dbReference type="SUPFAM" id="SSF55846">
    <property type="entry name" value="N-acetylmuramoyl-L-alanine amidase-like"/>
    <property type="match status" value="1"/>
</dbReference>
<dbReference type="InterPro" id="IPR002502">
    <property type="entry name" value="Amidase_domain"/>
</dbReference>
<sequence length="188" mass="20829">MRVDLSTGLLDVARQAPSPNHDDRPAGSVIDLIVIHGISLPPGEFGGSWIDALFANTLDPNAHPYFRTLVGLRVSAHLLIRRDGEIVQYVPFQHRAWHAGESAYRNRHRCNDFSIGIELEGTDHLPYDERQYPILAALITTLRAAYPTIAPKRLAGHADIAPGRKTDPGPAFDWTRLRRLLGETSAAK</sequence>
<dbReference type="PANTHER" id="PTHR30417:SF4">
    <property type="entry name" value="1,6-ANHYDRO-N-ACETYLMURAMYL-L-ALANINE AMIDASE AMPD"/>
    <property type="match status" value="1"/>
</dbReference>
<organism evidence="14 15">
    <name type="scientific">Candidatus Competibacter phosphatis</name>
    <dbReference type="NCBI Taxonomy" id="221280"/>
    <lineage>
        <taxon>Bacteria</taxon>
        <taxon>Pseudomonadati</taxon>
        <taxon>Pseudomonadota</taxon>
        <taxon>Gammaproteobacteria</taxon>
        <taxon>Candidatus Competibacteraceae</taxon>
        <taxon>Candidatus Competibacter</taxon>
    </lineage>
</organism>
<dbReference type="NCBIfam" id="NF008758">
    <property type="entry name" value="PRK11789.1"/>
    <property type="match status" value="1"/>
</dbReference>
<evidence type="ECO:0000256" key="8">
    <source>
        <dbReference type="ARBA" id="ARBA00022801"/>
    </source>
</evidence>
<evidence type="ECO:0000256" key="10">
    <source>
        <dbReference type="ARBA" id="ARBA00023316"/>
    </source>
</evidence>
<reference evidence="14 15" key="1">
    <citation type="submission" date="2019-03" db="EMBL/GenBank/DDBJ databases">
        <title>Metabolic reconstructions from genomes of highly enriched 'Candidatus Accumulibacter' and 'Candidatus Competibacter' bioreactor populations.</title>
        <authorList>
            <person name="Annavajhala M.K."/>
            <person name="Welles L."/>
            <person name="Abbas B."/>
            <person name="Sorokin D."/>
            <person name="Park H."/>
            <person name="Van Loosdrecht M."/>
            <person name="Chandran K."/>
        </authorList>
    </citation>
    <scope>NUCLEOTIDE SEQUENCE [LARGE SCALE GENOMIC DNA]</scope>
    <source>
        <strain evidence="14 15">SBR_G</strain>
    </source>
</reference>
<dbReference type="SMART" id="SM00644">
    <property type="entry name" value="Ami_2"/>
    <property type="match status" value="1"/>
</dbReference>
<proteinExistence type="inferred from homology"/>
<name>A0ABX1TKY9_9GAMM</name>
<keyword evidence="7" id="KW-0479">Metal-binding</keyword>
<evidence type="ECO:0000256" key="6">
    <source>
        <dbReference type="ARBA" id="ARBA00022490"/>
    </source>
</evidence>
<dbReference type="Gene3D" id="3.40.80.10">
    <property type="entry name" value="Peptidoglycan recognition protein-like"/>
    <property type="match status" value="1"/>
</dbReference>
<dbReference type="EC" id="3.5.1.28" evidence="5"/>
<dbReference type="Pfam" id="PF01510">
    <property type="entry name" value="Amidase_2"/>
    <property type="match status" value="1"/>
</dbReference>
<keyword evidence="9" id="KW-0862">Zinc</keyword>
<dbReference type="Proteomes" id="UP000760480">
    <property type="component" value="Unassembled WGS sequence"/>
</dbReference>
<comment type="catalytic activity">
    <reaction evidence="1">
        <text>Hydrolyzes the link between N-acetylmuramoyl residues and L-amino acid residues in certain cell-wall glycopeptides.</text>
        <dbReference type="EC" id="3.5.1.28"/>
    </reaction>
</comment>
<evidence type="ECO:0000256" key="2">
    <source>
        <dbReference type="ARBA" id="ARBA00001947"/>
    </source>
</evidence>
<dbReference type="RefSeq" id="WP_169249325.1">
    <property type="nucleotide sequence ID" value="NZ_SPMZ01000037.1"/>
</dbReference>
<evidence type="ECO:0000313" key="14">
    <source>
        <dbReference type="EMBL" id="NMQ20065.1"/>
    </source>
</evidence>
<feature type="domain" description="N-acetylmuramoyl-L-alanine amidase" evidence="13">
    <location>
        <begin position="18"/>
        <end position="169"/>
    </location>
</feature>
<evidence type="ECO:0000259" key="13">
    <source>
        <dbReference type="SMART" id="SM00644"/>
    </source>
</evidence>
<gene>
    <name evidence="14" type="primary">ampD</name>
    <name evidence="14" type="ORF">E4P82_13185</name>
</gene>
<comment type="similarity">
    <text evidence="4">Belongs to the N-acetylmuramoyl-L-alanine amidase 2 family.</text>
</comment>
<evidence type="ECO:0000256" key="1">
    <source>
        <dbReference type="ARBA" id="ARBA00001561"/>
    </source>
</evidence>
<evidence type="ECO:0000256" key="4">
    <source>
        <dbReference type="ARBA" id="ARBA00007553"/>
    </source>
</evidence>
<keyword evidence="15" id="KW-1185">Reference proteome</keyword>
<evidence type="ECO:0000256" key="9">
    <source>
        <dbReference type="ARBA" id="ARBA00022833"/>
    </source>
</evidence>
<keyword evidence="10" id="KW-0961">Cell wall biogenesis/degradation</keyword>
<dbReference type="GO" id="GO:0008745">
    <property type="term" value="F:N-acetylmuramoyl-L-alanine amidase activity"/>
    <property type="evidence" value="ECO:0007669"/>
    <property type="project" value="UniProtKB-EC"/>
</dbReference>
<evidence type="ECO:0000256" key="12">
    <source>
        <dbReference type="ARBA" id="ARBA00042615"/>
    </source>
</evidence>
<keyword evidence="8 14" id="KW-0378">Hydrolase</keyword>
<evidence type="ECO:0000313" key="15">
    <source>
        <dbReference type="Proteomes" id="UP000760480"/>
    </source>
</evidence>
<dbReference type="EMBL" id="SPMZ01000037">
    <property type="protein sequence ID" value="NMQ20065.1"/>
    <property type="molecule type" value="Genomic_DNA"/>
</dbReference>
<evidence type="ECO:0000256" key="11">
    <source>
        <dbReference type="ARBA" id="ARBA00039257"/>
    </source>
</evidence>
<protein>
    <recommendedName>
        <fullName evidence="11">1,6-anhydro-N-acetylmuramyl-L-alanine amidase AmpD</fullName>
        <ecNumber evidence="5">3.5.1.28</ecNumber>
    </recommendedName>
    <alternativeName>
        <fullName evidence="12">N-acetylmuramoyl-L-alanine amidase</fullName>
    </alternativeName>
</protein>
<comment type="caution">
    <text evidence="14">The sequence shown here is derived from an EMBL/GenBank/DDBJ whole genome shotgun (WGS) entry which is preliminary data.</text>
</comment>
<evidence type="ECO:0000256" key="5">
    <source>
        <dbReference type="ARBA" id="ARBA00011901"/>
    </source>
</evidence>
<evidence type="ECO:0000256" key="3">
    <source>
        <dbReference type="ARBA" id="ARBA00004496"/>
    </source>
</evidence>
<keyword evidence="6" id="KW-0963">Cytoplasm</keyword>
<dbReference type="InterPro" id="IPR036505">
    <property type="entry name" value="Amidase/PGRP_sf"/>
</dbReference>
<accession>A0ABX1TKY9</accession>
<dbReference type="CDD" id="cd06583">
    <property type="entry name" value="PGRP"/>
    <property type="match status" value="1"/>
</dbReference>
<dbReference type="PANTHER" id="PTHR30417">
    <property type="entry name" value="N-ACETYLMURAMOYL-L-ALANINE AMIDASE AMID"/>
    <property type="match status" value="1"/>
</dbReference>
<comment type="cofactor">
    <cofactor evidence="2">
        <name>Zn(2+)</name>
        <dbReference type="ChEBI" id="CHEBI:29105"/>
    </cofactor>
</comment>
<evidence type="ECO:0000256" key="7">
    <source>
        <dbReference type="ARBA" id="ARBA00022723"/>
    </source>
</evidence>
<dbReference type="InterPro" id="IPR051206">
    <property type="entry name" value="NAMLAA_amidase_2"/>
</dbReference>
<comment type="subcellular location">
    <subcellularLocation>
        <location evidence="3">Cytoplasm</location>
    </subcellularLocation>
</comment>